<dbReference type="Pfam" id="PF00132">
    <property type="entry name" value="Hexapep"/>
    <property type="match status" value="1"/>
</dbReference>
<dbReference type="Gene3D" id="1.20.1180.10">
    <property type="entry name" value="Udp N-acetylglucosamine O-acyltransferase, C-terminal domain"/>
    <property type="match status" value="1"/>
</dbReference>
<dbReference type="GO" id="GO:0016020">
    <property type="term" value="C:membrane"/>
    <property type="evidence" value="ECO:0007669"/>
    <property type="project" value="GOC"/>
</dbReference>
<reference evidence="7" key="1">
    <citation type="submission" date="2019-03" db="EMBL/GenBank/DDBJ databases">
        <title>Lake Tanganyika Metagenome-Assembled Genomes (MAGs).</title>
        <authorList>
            <person name="Tran P."/>
        </authorList>
    </citation>
    <scope>NUCLEOTIDE SEQUENCE</scope>
    <source>
        <strain evidence="7">M_DeepCast_400m_m2_100</strain>
    </source>
</reference>
<dbReference type="Proteomes" id="UP000748308">
    <property type="component" value="Unassembled WGS sequence"/>
</dbReference>
<sequence>MTTIHATAIVDPQAELGVDVEIGPYCLVGPRARIGDRCRLISMVRIDEGAILGEGCACHHGAAIGGPPQDLKYQGAASRVRAGAGNTFREFCTVHRATGEGEETLLGDENLIMAYAHVAHNCALGSHVILGNCATLAGHVEVGDYAIVSGVTPVHQFVKIGAHAIIGGGCRVPKDVPPFVMAAGHPLEVHGLNVVGLRRRGFSAETLAELEKLYRLFFRSDLVKEAALARIRAELAPLPEVEMFCRFIERSARGLTR</sequence>
<comment type="caution">
    <text evidence="7">The sequence shown here is derived from an EMBL/GenBank/DDBJ whole genome shotgun (WGS) entry which is preliminary data.</text>
</comment>
<evidence type="ECO:0000256" key="5">
    <source>
        <dbReference type="ARBA" id="ARBA00023315"/>
    </source>
</evidence>
<dbReference type="InterPro" id="IPR001451">
    <property type="entry name" value="Hexapep"/>
</dbReference>
<dbReference type="GO" id="GO:0008780">
    <property type="term" value="F:acyl-[acyl-carrier-protein]-UDP-N-acetylglucosamine O-acyltransferase activity"/>
    <property type="evidence" value="ECO:0007669"/>
    <property type="project" value="UniProtKB-EC"/>
</dbReference>
<dbReference type="PANTHER" id="PTHR43480">
    <property type="entry name" value="ACYL-[ACYL-CARRIER-PROTEIN]--UDP-N-ACETYLGLUCOSAMINE O-ACYLTRANSFERASE"/>
    <property type="match status" value="1"/>
</dbReference>
<dbReference type="InterPro" id="IPR010137">
    <property type="entry name" value="Lipid_A_LpxA"/>
</dbReference>
<dbReference type="Pfam" id="PF13720">
    <property type="entry name" value="Acetyltransf_11"/>
    <property type="match status" value="1"/>
</dbReference>
<dbReference type="PIRSF" id="PIRSF000456">
    <property type="entry name" value="UDP-GlcNAc_acltr"/>
    <property type="match status" value="1"/>
</dbReference>
<accession>A0A938BQL0</accession>
<dbReference type="InterPro" id="IPR011004">
    <property type="entry name" value="Trimer_LpxA-like_sf"/>
</dbReference>
<evidence type="ECO:0000313" key="7">
    <source>
        <dbReference type="EMBL" id="MBM3316966.1"/>
    </source>
</evidence>
<dbReference type="EC" id="2.3.1.129" evidence="7"/>
<evidence type="ECO:0000256" key="3">
    <source>
        <dbReference type="ARBA" id="ARBA00022679"/>
    </source>
</evidence>
<dbReference type="SUPFAM" id="SSF51161">
    <property type="entry name" value="Trimeric LpxA-like enzymes"/>
    <property type="match status" value="1"/>
</dbReference>
<feature type="domain" description="UDP N-acetylglucosamine O-acyltransferase C-terminal" evidence="6">
    <location>
        <begin position="175"/>
        <end position="255"/>
    </location>
</feature>
<evidence type="ECO:0000256" key="1">
    <source>
        <dbReference type="ARBA" id="ARBA00022516"/>
    </source>
</evidence>
<dbReference type="AlphaFoldDB" id="A0A938BQL0"/>
<dbReference type="InterPro" id="IPR029098">
    <property type="entry name" value="Acetyltransf_C"/>
</dbReference>
<evidence type="ECO:0000313" key="8">
    <source>
        <dbReference type="Proteomes" id="UP000748308"/>
    </source>
</evidence>
<dbReference type="PANTHER" id="PTHR43480:SF1">
    <property type="entry name" value="ACYL-[ACYL-CARRIER-PROTEIN]--UDP-N-ACETYLGLUCOSAMINE O-ACYLTRANSFERASE, MITOCHONDRIAL-RELATED"/>
    <property type="match status" value="1"/>
</dbReference>
<keyword evidence="1" id="KW-0444">Lipid biosynthesis</keyword>
<dbReference type="Gene3D" id="2.160.10.10">
    <property type="entry name" value="Hexapeptide repeat proteins"/>
    <property type="match status" value="1"/>
</dbReference>
<dbReference type="NCBIfam" id="NF003657">
    <property type="entry name" value="PRK05289.1"/>
    <property type="match status" value="1"/>
</dbReference>
<dbReference type="EMBL" id="VGIY01000061">
    <property type="protein sequence ID" value="MBM3316966.1"/>
    <property type="molecule type" value="Genomic_DNA"/>
</dbReference>
<keyword evidence="4" id="KW-0443">Lipid metabolism</keyword>
<protein>
    <submittedName>
        <fullName evidence="7">Acyl-ACP--UDP-N-acetylglucosamine O-acyltransferase</fullName>
        <ecNumber evidence="7">2.3.1.129</ecNumber>
    </submittedName>
</protein>
<dbReference type="GO" id="GO:0009245">
    <property type="term" value="P:lipid A biosynthetic process"/>
    <property type="evidence" value="ECO:0007669"/>
    <property type="project" value="UniProtKB-KW"/>
</dbReference>
<dbReference type="CDD" id="cd03351">
    <property type="entry name" value="LbH_UDP-GlcNAc_AT"/>
    <property type="match status" value="1"/>
</dbReference>
<keyword evidence="2" id="KW-0441">Lipid A biosynthesis</keyword>
<name>A0A938BQL0_UNCEI</name>
<gene>
    <name evidence="7" type="primary">lpxA</name>
    <name evidence="7" type="ORF">FJY75_03845</name>
</gene>
<evidence type="ECO:0000256" key="2">
    <source>
        <dbReference type="ARBA" id="ARBA00022556"/>
    </source>
</evidence>
<keyword evidence="3 7" id="KW-0808">Transferase</keyword>
<dbReference type="NCBIfam" id="TIGR01852">
    <property type="entry name" value="lipid_A_lpxA"/>
    <property type="match status" value="1"/>
</dbReference>
<keyword evidence="5 7" id="KW-0012">Acyltransferase</keyword>
<evidence type="ECO:0000259" key="6">
    <source>
        <dbReference type="Pfam" id="PF13720"/>
    </source>
</evidence>
<dbReference type="InterPro" id="IPR037157">
    <property type="entry name" value="Acetyltransf_C_sf"/>
</dbReference>
<proteinExistence type="predicted"/>
<organism evidence="7 8">
    <name type="scientific">Eiseniibacteriota bacterium</name>
    <dbReference type="NCBI Taxonomy" id="2212470"/>
    <lineage>
        <taxon>Bacteria</taxon>
        <taxon>Candidatus Eiseniibacteriota</taxon>
    </lineage>
</organism>
<evidence type="ECO:0000256" key="4">
    <source>
        <dbReference type="ARBA" id="ARBA00023098"/>
    </source>
</evidence>